<gene>
    <name evidence="1" type="ORF">HD556DRAFT_1306988</name>
</gene>
<proteinExistence type="predicted"/>
<dbReference type="GeneID" id="64593746"/>
<dbReference type="EMBL" id="JABBWE010000018">
    <property type="protein sequence ID" value="KAG1796827.1"/>
    <property type="molecule type" value="Genomic_DNA"/>
</dbReference>
<dbReference type="RefSeq" id="XP_041162184.1">
    <property type="nucleotide sequence ID" value="XM_041299982.1"/>
</dbReference>
<sequence>MASFLAVFSAHKALDDHGMDIPVIPKFTTGLAVHPEEFPYRIVQRFPCTSETLTHLTGLGTLTRGNRAIVIMYNYEAGLLHHHPRVLWDIDHSSCPLVMNWITMGGRSTWVQHASGAGNTAVPKCETNVSRQNWLHMRDKSQEDDSTSDIVLASEAKRRYPHHQMTDLQAQAQATHCAK</sequence>
<name>A0A9P7IXM2_9AGAM</name>
<dbReference type="Proteomes" id="UP000719766">
    <property type="component" value="Unassembled WGS sequence"/>
</dbReference>
<evidence type="ECO:0000313" key="1">
    <source>
        <dbReference type="EMBL" id="KAG1796827.1"/>
    </source>
</evidence>
<dbReference type="AlphaFoldDB" id="A0A9P7IXM2"/>
<protein>
    <submittedName>
        <fullName evidence="1">Uncharacterized protein</fullName>
    </submittedName>
</protein>
<organism evidence="1 2">
    <name type="scientific">Suillus plorans</name>
    <dbReference type="NCBI Taxonomy" id="116603"/>
    <lineage>
        <taxon>Eukaryota</taxon>
        <taxon>Fungi</taxon>
        <taxon>Dikarya</taxon>
        <taxon>Basidiomycota</taxon>
        <taxon>Agaricomycotina</taxon>
        <taxon>Agaricomycetes</taxon>
        <taxon>Agaricomycetidae</taxon>
        <taxon>Boletales</taxon>
        <taxon>Suillineae</taxon>
        <taxon>Suillaceae</taxon>
        <taxon>Suillus</taxon>
    </lineage>
</organism>
<accession>A0A9P7IXM2</accession>
<reference evidence="1" key="1">
    <citation type="journal article" date="2020" name="New Phytol.">
        <title>Comparative genomics reveals dynamic genome evolution in host specialist ectomycorrhizal fungi.</title>
        <authorList>
            <person name="Lofgren L.A."/>
            <person name="Nguyen N.H."/>
            <person name="Vilgalys R."/>
            <person name="Ruytinx J."/>
            <person name="Liao H.L."/>
            <person name="Branco S."/>
            <person name="Kuo A."/>
            <person name="LaButti K."/>
            <person name="Lipzen A."/>
            <person name="Andreopoulos W."/>
            <person name="Pangilinan J."/>
            <person name="Riley R."/>
            <person name="Hundley H."/>
            <person name="Na H."/>
            <person name="Barry K."/>
            <person name="Grigoriev I.V."/>
            <person name="Stajich J.E."/>
            <person name="Kennedy P.G."/>
        </authorList>
    </citation>
    <scope>NUCLEOTIDE SEQUENCE</scope>
    <source>
        <strain evidence="1">S12</strain>
    </source>
</reference>
<keyword evidence="2" id="KW-1185">Reference proteome</keyword>
<evidence type="ECO:0000313" key="2">
    <source>
        <dbReference type="Proteomes" id="UP000719766"/>
    </source>
</evidence>
<dbReference type="OrthoDB" id="2685000at2759"/>
<comment type="caution">
    <text evidence="1">The sequence shown here is derived from an EMBL/GenBank/DDBJ whole genome shotgun (WGS) entry which is preliminary data.</text>
</comment>